<evidence type="ECO:0000313" key="2">
    <source>
        <dbReference type="EMBL" id="KAK4182071.1"/>
    </source>
</evidence>
<dbReference type="Gene3D" id="1.10.510.10">
    <property type="entry name" value="Transferase(Phosphotransferase) domain 1"/>
    <property type="match status" value="1"/>
</dbReference>
<accession>A0AAN6WIW4</accession>
<reference evidence="2" key="2">
    <citation type="submission" date="2023-05" db="EMBL/GenBank/DDBJ databases">
        <authorList>
            <consortium name="Lawrence Berkeley National Laboratory"/>
            <person name="Steindorff A."/>
            <person name="Hensen N."/>
            <person name="Bonometti L."/>
            <person name="Westerberg I."/>
            <person name="Brannstrom I.O."/>
            <person name="Guillou S."/>
            <person name="Cros-Aarteil S."/>
            <person name="Calhoun S."/>
            <person name="Haridas S."/>
            <person name="Kuo A."/>
            <person name="Mondo S."/>
            <person name="Pangilinan J."/>
            <person name="Riley R."/>
            <person name="Labutti K."/>
            <person name="Andreopoulos B."/>
            <person name="Lipzen A."/>
            <person name="Chen C."/>
            <person name="Yanf M."/>
            <person name="Daum C."/>
            <person name="Ng V."/>
            <person name="Clum A."/>
            <person name="Ohm R."/>
            <person name="Martin F."/>
            <person name="Silar P."/>
            <person name="Natvig D."/>
            <person name="Lalanne C."/>
            <person name="Gautier V."/>
            <person name="Ament-Velasquez S.L."/>
            <person name="Kruys A."/>
            <person name="Hutchinson M.I."/>
            <person name="Powell A.J."/>
            <person name="Barry K."/>
            <person name="Miller A.N."/>
            <person name="Grigoriev I.V."/>
            <person name="Debuchy R."/>
            <person name="Gladieux P."/>
            <person name="Thoren M.H."/>
            <person name="Johannesson H."/>
        </authorList>
    </citation>
    <scope>NUCLEOTIDE SEQUENCE</scope>
    <source>
        <strain evidence="2">PSN309</strain>
    </source>
</reference>
<dbReference type="Pfam" id="PF00069">
    <property type="entry name" value="Pkinase"/>
    <property type="match status" value="1"/>
</dbReference>
<dbReference type="PANTHER" id="PTHR24359:SF1">
    <property type="entry name" value="INHIBITOR OF NUCLEAR FACTOR KAPPA-B KINASE EPSILON SUBUNIT HOMOLOG 1-RELATED"/>
    <property type="match status" value="1"/>
</dbReference>
<feature type="domain" description="Protein kinase" evidence="1">
    <location>
        <begin position="143"/>
        <end position="416"/>
    </location>
</feature>
<dbReference type="InterPro" id="IPR000719">
    <property type="entry name" value="Prot_kinase_dom"/>
</dbReference>
<dbReference type="SUPFAM" id="SSF56112">
    <property type="entry name" value="Protein kinase-like (PK-like)"/>
    <property type="match status" value="1"/>
</dbReference>
<name>A0AAN6WIW4_9PEZI</name>
<organism evidence="2 3">
    <name type="scientific">Podospora australis</name>
    <dbReference type="NCBI Taxonomy" id="1536484"/>
    <lineage>
        <taxon>Eukaryota</taxon>
        <taxon>Fungi</taxon>
        <taxon>Dikarya</taxon>
        <taxon>Ascomycota</taxon>
        <taxon>Pezizomycotina</taxon>
        <taxon>Sordariomycetes</taxon>
        <taxon>Sordariomycetidae</taxon>
        <taxon>Sordariales</taxon>
        <taxon>Podosporaceae</taxon>
        <taxon>Podospora</taxon>
    </lineage>
</organism>
<dbReference type="Proteomes" id="UP001302126">
    <property type="component" value="Unassembled WGS sequence"/>
</dbReference>
<dbReference type="GO" id="GO:0005524">
    <property type="term" value="F:ATP binding"/>
    <property type="evidence" value="ECO:0007669"/>
    <property type="project" value="InterPro"/>
</dbReference>
<evidence type="ECO:0000313" key="3">
    <source>
        <dbReference type="Proteomes" id="UP001302126"/>
    </source>
</evidence>
<dbReference type="SMART" id="SM00220">
    <property type="entry name" value="S_TKc"/>
    <property type="match status" value="1"/>
</dbReference>
<dbReference type="AlphaFoldDB" id="A0AAN6WIW4"/>
<dbReference type="GO" id="GO:0004674">
    <property type="term" value="F:protein serine/threonine kinase activity"/>
    <property type="evidence" value="ECO:0007669"/>
    <property type="project" value="TreeGrafter"/>
</dbReference>
<gene>
    <name evidence="2" type="ORF">QBC35DRAFT_479407</name>
</gene>
<dbReference type="EMBL" id="MU864777">
    <property type="protein sequence ID" value="KAK4182071.1"/>
    <property type="molecule type" value="Genomic_DNA"/>
</dbReference>
<dbReference type="PANTHER" id="PTHR24359">
    <property type="entry name" value="SERINE/THREONINE-PROTEIN KINASE SBK1"/>
    <property type="match status" value="1"/>
</dbReference>
<protein>
    <recommendedName>
        <fullName evidence="1">Protein kinase domain-containing protein</fullName>
    </recommendedName>
</protein>
<proteinExistence type="predicted"/>
<dbReference type="InterPro" id="IPR011009">
    <property type="entry name" value="Kinase-like_dom_sf"/>
</dbReference>
<comment type="caution">
    <text evidence="2">The sequence shown here is derived from an EMBL/GenBank/DDBJ whole genome shotgun (WGS) entry which is preliminary data.</text>
</comment>
<sequence>MTSSQPIQSLEAVEGQLWQSLTAAYDPWSNYIPINRIIDILHADQIEAILPDCGVVCPNPRARSVFIHQRYQKILAVLILTRLHPRLQQFIDDGVDDAKLPILNKPQENRPFRLCLHDSDEPLRYFEGWDNLDIANFDRRQWWVMAPVFKRGVIREVAHYQFLNRVPLPFRPVTGRVGQIAASWYTTGSVVTGIEIHGDHTTFEAFSSAHARPQFAVKTHRRCRPDTRALFGHEVGVLKRLNARTMIPDHSTVTETLGIIHEMRQDIGAQDRKDPVTPGEPPYYGLHADIRPANLLWFKDWDAQPGTGLCIIQLADFGSTEFHDTEAWSNAVLPNSDTRTYLAPEVALSQPITGAYDIWGLGCVFLEFLSWLVLTGSGPTSSESKKDSAHQRVGRVQSTRIHSISSHGRVTSPQPW</sequence>
<dbReference type="PROSITE" id="PS50011">
    <property type="entry name" value="PROTEIN_KINASE_DOM"/>
    <property type="match status" value="1"/>
</dbReference>
<keyword evidence="3" id="KW-1185">Reference proteome</keyword>
<evidence type="ECO:0000259" key="1">
    <source>
        <dbReference type="PROSITE" id="PS50011"/>
    </source>
</evidence>
<reference evidence="2" key="1">
    <citation type="journal article" date="2023" name="Mol. Phylogenet. Evol.">
        <title>Genome-scale phylogeny and comparative genomics of the fungal order Sordariales.</title>
        <authorList>
            <person name="Hensen N."/>
            <person name="Bonometti L."/>
            <person name="Westerberg I."/>
            <person name="Brannstrom I.O."/>
            <person name="Guillou S."/>
            <person name="Cros-Aarteil S."/>
            <person name="Calhoun S."/>
            <person name="Haridas S."/>
            <person name="Kuo A."/>
            <person name="Mondo S."/>
            <person name="Pangilinan J."/>
            <person name="Riley R."/>
            <person name="LaButti K."/>
            <person name="Andreopoulos B."/>
            <person name="Lipzen A."/>
            <person name="Chen C."/>
            <person name="Yan M."/>
            <person name="Daum C."/>
            <person name="Ng V."/>
            <person name="Clum A."/>
            <person name="Steindorff A."/>
            <person name="Ohm R.A."/>
            <person name="Martin F."/>
            <person name="Silar P."/>
            <person name="Natvig D.O."/>
            <person name="Lalanne C."/>
            <person name="Gautier V."/>
            <person name="Ament-Velasquez S.L."/>
            <person name="Kruys A."/>
            <person name="Hutchinson M.I."/>
            <person name="Powell A.J."/>
            <person name="Barry K."/>
            <person name="Miller A.N."/>
            <person name="Grigoriev I.V."/>
            <person name="Debuchy R."/>
            <person name="Gladieux P."/>
            <person name="Hiltunen Thoren M."/>
            <person name="Johannesson H."/>
        </authorList>
    </citation>
    <scope>NUCLEOTIDE SEQUENCE</scope>
    <source>
        <strain evidence="2">PSN309</strain>
    </source>
</reference>